<name>A0ABD0Y2F6_9HEMI</name>
<dbReference type="PANTHER" id="PTHR22950:SF340">
    <property type="entry name" value="AMINO ACID TRANSPORTER TRANSMEMBRANE DOMAIN-CONTAINING PROTEIN-RELATED"/>
    <property type="match status" value="1"/>
</dbReference>
<evidence type="ECO:0000313" key="7">
    <source>
        <dbReference type="EMBL" id="KAL1117150.1"/>
    </source>
</evidence>
<evidence type="ECO:0000256" key="4">
    <source>
        <dbReference type="ARBA" id="ARBA00023136"/>
    </source>
</evidence>
<organism evidence="7 8">
    <name type="scientific">Ranatra chinensis</name>
    <dbReference type="NCBI Taxonomy" id="642074"/>
    <lineage>
        <taxon>Eukaryota</taxon>
        <taxon>Metazoa</taxon>
        <taxon>Ecdysozoa</taxon>
        <taxon>Arthropoda</taxon>
        <taxon>Hexapoda</taxon>
        <taxon>Insecta</taxon>
        <taxon>Pterygota</taxon>
        <taxon>Neoptera</taxon>
        <taxon>Paraneoptera</taxon>
        <taxon>Hemiptera</taxon>
        <taxon>Heteroptera</taxon>
        <taxon>Panheteroptera</taxon>
        <taxon>Nepomorpha</taxon>
        <taxon>Nepidae</taxon>
        <taxon>Ranatrinae</taxon>
        <taxon>Ranatra</taxon>
    </lineage>
</organism>
<comment type="subcellular location">
    <subcellularLocation>
        <location evidence="1">Membrane</location>
        <topology evidence="1">Multi-pass membrane protein</topology>
    </subcellularLocation>
</comment>
<keyword evidence="3 5" id="KW-1133">Transmembrane helix</keyword>
<sequence>MPQAFYNAGLVMGTISTFVIGAICTYCLHILVQAQYELCKRKHVPVLTYPESMKEALEQGPRFLRKFAGISPAIVDSFMISYQLGICCVYIVFVATNVKQVADFYWVDLDVRVWMLILLGPLILINFVRNLKLLAPFSQLANIITFVGIGITMYYVFTDLPPVSSRDYVGEPRNYVLFVGTTLFALEAVGVIIALENNMQTPASFGGYFGVLNKGMTVIVFLYAFVGFFGYVKYGEKSLGSVTLNIPNDEPLAHSVNIIFAIAIFISYALQCYVPVEIIWNTYMKQKLENSNKKLLIEYLMRTGVVLLTFILALAIPRLGLFISLFGALCLSTLGITFPAIIDICVWWPDGLGKYNYILVKDIMLIIFGSLGFLIGTATSIIEIITSF</sequence>
<accession>A0ABD0Y2F6</accession>
<dbReference type="Pfam" id="PF01490">
    <property type="entry name" value="Aa_trans"/>
    <property type="match status" value="1"/>
</dbReference>
<evidence type="ECO:0000313" key="8">
    <source>
        <dbReference type="Proteomes" id="UP001558652"/>
    </source>
</evidence>
<feature type="transmembrane region" description="Helical" evidence="5">
    <location>
        <begin position="207"/>
        <end position="232"/>
    </location>
</feature>
<evidence type="ECO:0000256" key="5">
    <source>
        <dbReference type="SAM" id="Phobius"/>
    </source>
</evidence>
<comment type="caution">
    <text evidence="7">The sequence shown here is derived from an EMBL/GenBank/DDBJ whole genome shotgun (WGS) entry which is preliminary data.</text>
</comment>
<feature type="transmembrane region" description="Helical" evidence="5">
    <location>
        <begin position="295"/>
        <end position="316"/>
    </location>
</feature>
<feature type="transmembrane region" description="Helical" evidence="5">
    <location>
        <begin position="322"/>
        <end position="342"/>
    </location>
</feature>
<reference evidence="7 8" key="1">
    <citation type="submission" date="2024-07" db="EMBL/GenBank/DDBJ databases">
        <title>Chromosome-level genome assembly of the water stick insect Ranatra chinensis (Heteroptera: Nepidae).</title>
        <authorList>
            <person name="Liu X."/>
        </authorList>
    </citation>
    <scope>NUCLEOTIDE SEQUENCE [LARGE SCALE GENOMIC DNA]</scope>
    <source>
        <strain evidence="7">Cailab_2021Rc</strain>
        <tissue evidence="7">Muscle</tissue>
    </source>
</reference>
<proteinExistence type="predicted"/>
<evidence type="ECO:0000256" key="3">
    <source>
        <dbReference type="ARBA" id="ARBA00022989"/>
    </source>
</evidence>
<feature type="transmembrane region" description="Helical" evidence="5">
    <location>
        <begin position="6"/>
        <end position="32"/>
    </location>
</feature>
<feature type="transmembrane region" description="Helical" evidence="5">
    <location>
        <begin position="252"/>
        <end position="274"/>
    </location>
</feature>
<keyword evidence="8" id="KW-1185">Reference proteome</keyword>
<feature type="domain" description="Amino acid transporter transmembrane" evidence="6">
    <location>
        <begin position="1"/>
        <end position="382"/>
    </location>
</feature>
<keyword evidence="2 5" id="KW-0812">Transmembrane</keyword>
<dbReference type="AlphaFoldDB" id="A0ABD0Y2F6"/>
<dbReference type="PANTHER" id="PTHR22950">
    <property type="entry name" value="AMINO ACID TRANSPORTER"/>
    <property type="match status" value="1"/>
</dbReference>
<evidence type="ECO:0000256" key="2">
    <source>
        <dbReference type="ARBA" id="ARBA00022692"/>
    </source>
</evidence>
<gene>
    <name evidence="7" type="ORF">AAG570_004477</name>
</gene>
<feature type="transmembrane region" description="Helical" evidence="5">
    <location>
        <begin position="113"/>
        <end position="128"/>
    </location>
</feature>
<dbReference type="EMBL" id="JBFDAA010000016">
    <property type="protein sequence ID" value="KAL1117150.1"/>
    <property type="molecule type" value="Genomic_DNA"/>
</dbReference>
<dbReference type="InterPro" id="IPR013057">
    <property type="entry name" value="AA_transpt_TM"/>
</dbReference>
<evidence type="ECO:0000259" key="6">
    <source>
        <dbReference type="Pfam" id="PF01490"/>
    </source>
</evidence>
<protein>
    <recommendedName>
        <fullName evidence="6">Amino acid transporter transmembrane domain-containing protein</fullName>
    </recommendedName>
</protein>
<keyword evidence="4 5" id="KW-0472">Membrane</keyword>
<feature type="transmembrane region" description="Helical" evidence="5">
    <location>
        <begin position="363"/>
        <end position="385"/>
    </location>
</feature>
<feature type="transmembrane region" description="Helical" evidence="5">
    <location>
        <begin position="177"/>
        <end position="195"/>
    </location>
</feature>
<feature type="transmembrane region" description="Helical" evidence="5">
    <location>
        <begin position="73"/>
        <end position="93"/>
    </location>
</feature>
<dbReference type="Proteomes" id="UP001558652">
    <property type="component" value="Unassembled WGS sequence"/>
</dbReference>
<feature type="transmembrane region" description="Helical" evidence="5">
    <location>
        <begin position="140"/>
        <end position="157"/>
    </location>
</feature>
<dbReference type="GO" id="GO:0016020">
    <property type="term" value="C:membrane"/>
    <property type="evidence" value="ECO:0007669"/>
    <property type="project" value="UniProtKB-SubCell"/>
</dbReference>
<evidence type="ECO:0000256" key="1">
    <source>
        <dbReference type="ARBA" id="ARBA00004141"/>
    </source>
</evidence>